<comment type="caution">
    <text evidence="7">The sequence shown here is derived from an EMBL/GenBank/DDBJ whole genome shotgun (WGS) entry which is preliminary data.</text>
</comment>
<proteinExistence type="predicted"/>
<dbReference type="EMBL" id="CABFNP030001328">
    <property type="protein sequence ID" value="CAI6099700.1"/>
    <property type="molecule type" value="Genomic_DNA"/>
</dbReference>
<dbReference type="CDD" id="cd00067">
    <property type="entry name" value="GAL4"/>
    <property type="match status" value="1"/>
</dbReference>
<accession>A0AA35VBE3</accession>
<dbReference type="PANTHER" id="PTHR47660:SF3">
    <property type="entry name" value="FINGER DOMAIN PROTEIN, PUTATIVE (AFU_ORTHOLOGUE AFUA_4G03310)-RELATED"/>
    <property type="match status" value="1"/>
</dbReference>
<feature type="domain" description="Zn(2)-C6 fungal-type" evidence="6">
    <location>
        <begin position="36"/>
        <end position="66"/>
    </location>
</feature>
<keyword evidence="1" id="KW-0479">Metal-binding</keyword>
<dbReference type="Proteomes" id="UP001160390">
    <property type="component" value="Unassembled WGS sequence"/>
</dbReference>
<keyword evidence="2" id="KW-0862">Zinc</keyword>
<organism evidence="7 8">
    <name type="scientific">Clonostachys chloroleuca</name>
    <dbReference type="NCBI Taxonomy" id="1926264"/>
    <lineage>
        <taxon>Eukaryota</taxon>
        <taxon>Fungi</taxon>
        <taxon>Dikarya</taxon>
        <taxon>Ascomycota</taxon>
        <taxon>Pezizomycotina</taxon>
        <taxon>Sordariomycetes</taxon>
        <taxon>Hypocreomycetidae</taxon>
        <taxon>Hypocreales</taxon>
        <taxon>Bionectriaceae</taxon>
        <taxon>Clonostachys</taxon>
    </lineage>
</organism>
<evidence type="ECO:0000256" key="2">
    <source>
        <dbReference type="ARBA" id="ARBA00022833"/>
    </source>
</evidence>
<keyword evidence="3" id="KW-0805">Transcription regulation</keyword>
<protein>
    <recommendedName>
        <fullName evidence="6">Zn(2)-C6 fungal-type domain-containing protein</fullName>
    </recommendedName>
</protein>
<reference evidence="7" key="1">
    <citation type="submission" date="2023-01" db="EMBL/GenBank/DDBJ databases">
        <authorList>
            <person name="Piombo E."/>
        </authorList>
    </citation>
    <scope>NUCLEOTIDE SEQUENCE</scope>
</reference>
<dbReference type="InterPro" id="IPR036864">
    <property type="entry name" value="Zn2-C6_fun-type_DNA-bd_sf"/>
</dbReference>
<gene>
    <name evidence="7" type="ORF">CCHLO57077_00018910</name>
</gene>
<name>A0AA35VBE3_9HYPO</name>
<dbReference type="InterPro" id="IPR001138">
    <property type="entry name" value="Zn2Cys6_DnaBD"/>
</dbReference>
<dbReference type="GO" id="GO:0000981">
    <property type="term" value="F:DNA-binding transcription factor activity, RNA polymerase II-specific"/>
    <property type="evidence" value="ECO:0007669"/>
    <property type="project" value="InterPro"/>
</dbReference>
<dbReference type="Gene3D" id="4.10.240.10">
    <property type="entry name" value="Zn(2)-C6 fungal-type DNA-binding domain"/>
    <property type="match status" value="1"/>
</dbReference>
<evidence type="ECO:0000256" key="4">
    <source>
        <dbReference type="ARBA" id="ARBA00023163"/>
    </source>
</evidence>
<keyword evidence="8" id="KW-1185">Reference proteome</keyword>
<evidence type="ECO:0000256" key="3">
    <source>
        <dbReference type="ARBA" id="ARBA00023015"/>
    </source>
</evidence>
<sequence length="376" mass="41874">MNSYACGLCSRSFSQGPARDRHQLRCRSRPRSRKRACAACSRAKSRCDYSLPACHRCSTLSVQCIYPVQAQVIQISDHRPHQPTELSVETSPNAERGVSHPTSLVTLADFVGSTDHNLYESSTGAVPWWDYQNKNAAHLPTASVQPTPQSQDHITDRTEVALVSTEPFPLTNQGIFRTHPPIETTSTAFVNLSRLLAVQWTTAGQGLDLIESQLKQYPKFLINGVTKLPFIHWRHSSPPQRSETLATAIAMASLCASPEPHSTSLLLKSISMEVQHIYKKVKRPAPKYPPAESLAAFQATLLYSIMRTICASASSVAMIDEKAVRIFQHALAKNIHCIDPMAIVQCNEWGKWIIDESVRRFVKPYTALLYEPQIKG</sequence>
<evidence type="ECO:0000256" key="1">
    <source>
        <dbReference type="ARBA" id="ARBA00022723"/>
    </source>
</evidence>
<evidence type="ECO:0000313" key="8">
    <source>
        <dbReference type="Proteomes" id="UP001160390"/>
    </source>
</evidence>
<evidence type="ECO:0000313" key="7">
    <source>
        <dbReference type="EMBL" id="CAI6099700.1"/>
    </source>
</evidence>
<dbReference type="SMART" id="SM00066">
    <property type="entry name" value="GAL4"/>
    <property type="match status" value="1"/>
</dbReference>
<evidence type="ECO:0000256" key="5">
    <source>
        <dbReference type="ARBA" id="ARBA00023242"/>
    </source>
</evidence>
<dbReference type="PROSITE" id="PS00463">
    <property type="entry name" value="ZN2_CY6_FUNGAL_1"/>
    <property type="match status" value="1"/>
</dbReference>
<keyword evidence="5" id="KW-0539">Nucleus</keyword>
<dbReference type="Pfam" id="PF00172">
    <property type="entry name" value="Zn_clus"/>
    <property type="match status" value="1"/>
</dbReference>
<dbReference type="AlphaFoldDB" id="A0AA35VBE3"/>
<dbReference type="PROSITE" id="PS50048">
    <property type="entry name" value="ZN2_CY6_FUNGAL_2"/>
    <property type="match status" value="1"/>
</dbReference>
<dbReference type="SUPFAM" id="SSF57701">
    <property type="entry name" value="Zn2/Cys6 DNA-binding domain"/>
    <property type="match status" value="1"/>
</dbReference>
<keyword evidence="4" id="KW-0804">Transcription</keyword>
<dbReference type="GO" id="GO:0008270">
    <property type="term" value="F:zinc ion binding"/>
    <property type="evidence" value="ECO:0007669"/>
    <property type="project" value="InterPro"/>
</dbReference>
<dbReference type="PANTHER" id="PTHR47660">
    <property type="entry name" value="TRANSCRIPTION FACTOR WITH C2H2 AND ZN(2)-CYS(6) DNA BINDING DOMAIN (EUROFUNG)-RELATED-RELATED"/>
    <property type="match status" value="1"/>
</dbReference>
<evidence type="ECO:0000259" key="6">
    <source>
        <dbReference type="PROSITE" id="PS50048"/>
    </source>
</evidence>